<keyword evidence="3" id="KW-0902">Two-component regulatory system</keyword>
<evidence type="ECO:0000313" key="6">
    <source>
        <dbReference type="EMBL" id="ABD12801.1"/>
    </source>
</evidence>
<organism evidence="6 7">
    <name type="scientific">Frankia casuarinae (strain DSM 45818 / CECT 9043 / HFP020203 / CcI3)</name>
    <dbReference type="NCBI Taxonomy" id="106370"/>
    <lineage>
        <taxon>Bacteria</taxon>
        <taxon>Bacillati</taxon>
        <taxon>Actinomycetota</taxon>
        <taxon>Actinomycetes</taxon>
        <taxon>Frankiales</taxon>
        <taxon>Frankiaceae</taxon>
        <taxon>Frankia</taxon>
    </lineage>
</organism>
<feature type="transmembrane region" description="Helical" evidence="5">
    <location>
        <begin position="231"/>
        <end position="249"/>
    </location>
</feature>
<dbReference type="Gene3D" id="3.30.565.10">
    <property type="entry name" value="Histidine kinase-like ATPase, C-terminal domain"/>
    <property type="match status" value="1"/>
</dbReference>
<dbReference type="HOGENOM" id="CLU_013384_0_0_11"/>
<keyword evidence="2 6" id="KW-0418">Kinase</keyword>
<proteinExistence type="predicted"/>
<keyword evidence="5" id="KW-0812">Transmembrane</keyword>
<dbReference type="PANTHER" id="PTHR24421">
    <property type="entry name" value="NITRATE/NITRITE SENSOR PROTEIN NARX-RELATED"/>
    <property type="match status" value="1"/>
</dbReference>
<keyword evidence="5" id="KW-0472">Membrane</keyword>
<evidence type="ECO:0000256" key="1">
    <source>
        <dbReference type="ARBA" id="ARBA00022679"/>
    </source>
</evidence>
<feature type="region of interest" description="Disordered" evidence="4">
    <location>
        <begin position="1"/>
        <end position="44"/>
    </location>
</feature>
<feature type="compositionally biased region" description="Basic and acidic residues" evidence="4">
    <location>
        <begin position="1"/>
        <end position="14"/>
    </location>
</feature>
<dbReference type="EMBL" id="CP000249">
    <property type="protein sequence ID" value="ABD12801.1"/>
    <property type="molecule type" value="Genomic_DNA"/>
</dbReference>
<dbReference type="STRING" id="106370.Francci3_3447"/>
<feature type="transmembrane region" description="Helical" evidence="5">
    <location>
        <begin position="128"/>
        <end position="147"/>
    </location>
</feature>
<dbReference type="KEGG" id="fra:Francci3_3447"/>
<accession>Q2J7E1</accession>
<evidence type="ECO:0000256" key="5">
    <source>
        <dbReference type="SAM" id="Phobius"/>
    </source>
</evidence>
<dbReference type="GO" id="GO:0000160">
    <property type="term" value="P:phosphorelay signal transduction system"/>
    <property type="evidence" value="ECO:0007669"/>
    <property type="project" value="UniProtKB-KW"/>
</dbReference>
<evidence type="ECO:0000256" key="3">
    <source>
        <dbReference type="ARBA" id="ARBA00023012"/>
    </source>
</evidence>
<keyword evidence="7" id="KW-1185">Reference proteome</keyword>
<feature type="transmembrane region" description="Helical" evidence="5">
    <location>
        <begin position="550"/>
        <end position="569"/>
    </location>
</feature>
<feature type="transmembrane region" description="Helical" evidence="5">
    <location>
        <begin position="662"/>
        <end position="681"/>
    </location>
</feature>
<evidence type="ECO:0000313" key="7">
    <source>
        <dbReference type="Proteomes" id="UP000001937"/>
    </source>
</evidence>
<dbReference type="eggNOG" id="COG4585">
    <property type="taxonomic scope" value="Bacteria"/>
</dbReference>
<dbReference type="Proteomes" id="UP000001937">
    <property type="component" value="Chromosome"/>
</dbReference>
<dbReference type="InterPro" id="IPR050482">
    <property type="entry name" value="Sensor_HK_TwoCompSys"/>
</dbReference>
<feature type="transmembrane region" description="Helical" evidence="5">
    <location>
        <begin position="100"/>
        <end position="122"/>
    </location>
</feature>
<dbReference type="InterPro" id="IPR036890">
    <property type="entry name" value="HATPase_C_sf"/>
</dbReference>
<dbReference type="SUPFAM" id="SSF55874">
    <property type="entry name" value="ATPase domain of HSP90 chaperone/DNA topoisomerase II/histidine kinase"/>
    <property type="match status" value="1"/>
</dbReference>
<feature type="transmembrane region" description="Helical" evidence="5">
    <location>
        <begin position="631"/>
        <end position="650"/>
    </location>
</feature>
<feature type="region of interest" description="Disordered" evidence="4">
    <location>
        <begin position="462"/>
        <end position="499"/>
    </location>
</feature>
<feature type="compositionally biased region" description="Basic and acidic residues" evidence="4">
    <location>
        <begin position="477"/>
        <end position="493"/>
    </location>
</feature>
<evidence type="ECO:0000256" key="2">
    <source>
        <dbReference type="ARBA" id="ARBA00022777"/>
    </source>
</evidence>
<dbReference type="GO" id="GO:0016301">
    <property type="term" value="F:kinase activity"/>
    <property type="evidence" value="ECO:0007669"/>
    <property type="project" value="UniProtKB-KW"/>
</dbReference>
<evidence type="ECO:0000256" key="4">
    <source>
        <dbReference type="SAM" id="MobiDB-lite"/>
    </source>
</evidence>
<gene>
    <name evidence="6" type="ordered locus">Francci3_3447</name>
</gene>
<sequence length="894" mass="93492">MLRGLSPHDDEVRSRPPPWSGRPPRAGQGVTADGREAASSGVREAVPSVAPATVPTVASASASASAGTVTAFGEGALELGRASVELGRAYQALEQVMGRVLVTLRAVAVLLTVCYVAVWRWYDHRPAAMAVAGLTAIGGLVFCVVGLRRGIRRSMTTVTVAMSAVLALTASSWLPPASVGDSGNFVFLTAINAGIVTVWTFPTAVASVLLLTLCGATLVGGWGHNPQVFSQTAMLLIIPGLLGLAIGRLRRIARTADQRWANVAARHRSEAVVLAVARDRRERERVIHDTVLNTLTGIAWGGGRDVELTRRRCAQSLTAVRGLLDRDDEVGPPIGERLAEVVRDATRRGLQVSLDDQRLPAIAGEPPGEPPAVVVEAFVGAVGEALVNVERHAGTRRASLLLGGGPGLLIVTVSDAGCGFDPRRVDSARLGLRESIVGRLVDVAGTARIDARPGQGTVVELQWRAPDATTGHVTRPHPSDDRDDRGDRDDHGAGRAGGRVADRRDVAAIAAELRDAYAAGLRRALGQIAGLWLIIMLVPLVGTGGWVRTMAGAGALWLLVAVLTVVFVRRGRSRPISGPEAAVLLFLAVAVAVAGIANTVGADIVRIADWPLLVLPLLLAFITASRPLWEWVGALLVAIAMMIVAVFLRGSTESLVLARLGVLIYGACGVQIVTAMLGPLLRGTAETTARALAAEAEVAAQVDASTMIRWERAQWLRTVGWEVLPLLDGVAGGWLDPREAAVRSRCAMRAAAVRRMITGGGPSSALADLDVVVADAEAAGMTVQIQLSGDLRLAPAPVRAMVADQVREVLAAVPGGRAIVTVLWTPAGGSVFVSLPWPQGLPPPQLGRGGEDAGGIEVAVELDDRCLSLELTWPAASAVTDPTGRVESIGGLAE</sequence>
<name>Q2J7E1_FRACC</name>
<keyword evidence="5" id="KW-1133">Transmembrane helix</keyword>
<dbReference type="AlphaFoldDB" id="Q2J7E1"/>
<feature type="transmembrane region" description="Helical" evidence="5">
    <location>
        <begin position="524"/>
        <end position="544"/>
    </location>
</feature>
<keyword evidence="1" id="KW-0808">Transferase</keyword>
<reference evidence="6 7" key="1">
    <citation type="journal article" date="2007" name="Genome Res.">
        <title>Genome characteristics of facultatively symbiotic Frankia sp. strains reflect host range and host plant biogeography.</title>
        <authorList>
            <person name="Normand P."/>
            <person name="Lapierre P."/>
            <person name="Tisa L.S."/>
            <person name="Gogarten J.P."/>
            <person name="Alloisio N."/>
            <person name="Bagnarol E."/>
            <person name="Bassi C.A."/>
            <person name="Berry A.M."/>
            <person name="Bickhart D.M."/>
            <person name="Choisne N."/>
            <person name="Couloux A."/>
            <person name="Cournoyer B."/>
            <person name="Cruveiller S."/>
            <person name="Daubin V."/>
            <person name="Demange N."/>
            <person name="Francino M.P."/>
            <person name="Goltsman E."/>
            <person name="Huang Y."/>
            <person name="Kopp O.R."/>
            <person name="Labarre L."/>
            <person name="Lapidus A."/>
            <person name="Lavire C."/>
            <person name="Marechal J."/>
            <person name="Martinez M."/>
            <person name="Mastronunzio J.E."/>
            <person name="Mullin B.C."/>
            <person name="Niemann J."/>
            <person name="Pujic P."/>
            <person name="Rawnsley T."/>
            <person name="Rouy Z."/>
            <person name="Schenowitz C."/>
            <person name="Sellstedt A."/>
            <person name="Tavares F."/>
            <person name="Tomkins J.P."/>
            <person name="Vallenet D."/>
            <person name="Valverde C."/>
            <person name="Wall L.G."/>
            <person name="Wang Y."/>
            <person name="Medigue C."/>
            <person name="Benson D.R."/>
        </authorList>
    </citation>
    <scope>NUCLEOTIDE SEQUENCE [LARGE SCALE GENOMIC DNA]</scope>
    <source>
        <strain evidence="7">DSM 45818 / CECT 9043 / CcI3</strain>
    </source>
</reference>
<dbReference type="PANTHER" id="PTHR24421:SF61">
    <property type="entry name" value="OXYGEN SENSOR HISTIDINE KINASE NREB"/>
    <property type="match status" value="1"/>
</dbReference>
<feature type="transmembrane region" description="Helical" evidence="5">
    <location>
        <begin position="581"/>
        <end position="601"/>
    </location>
</feature>
<protein>
    <submittedName>
        <fullName evidence="6">Signal transduction histidine kinase</fullName>
    </submittedName>
</protein>